<proteinExistence type="predicted"/>
<dbReference type="Proteomes" id="UP000447873">
    <property type="component" value="Unassembled WGS sequence"/>
</dbReference>
<dbReference type="PROSITE" id="PS50181">
    <property type="entry name" value="FBOX"/>
    <property type="match status" value="1"/>
</dbReference>
<sequence length="666" mass="75486">MNLDRLPYDLLFGISLFLDIEDVVHLGNTSPHLRILLEEETLCRRLLEHSARHTLEAELAQAGTLTYGQAIRRIYKRRQALASGTPVSASVIGTGNHLVYNQGIACWIHRQSIQVRDLQRHRNPQNLSLNFVFRYLPPRVRRDCSALRLLHYSDGVLSLLCEDNLSDTTYLLAIEVSPGSIPKHLMEPRIIVNPNRIFVRSTRDVLLYGVHSMNGAPHGYNEWVIQAISLGGQIFSKFCKTQKCEIQSVDSEPVQLRDFPGSDIGTTLAFKIHGRHFYALSNCSQFDVVEVDWTSFYHCIKFPIHDPREKTCVVNRRIYRRQHAEGPVNDSWNGLSLQVDERTNDLMIVEARTEWPIGGSSHERTFYAEHLSFPQPGEQATQEDAPPGDILSKIKSDNANWSPDQVREPWQNHPEDANANANLAHGLPLAETYILARTKFQWYNLTTRTFVDIIEDDCNYCDNGRFCLRLRIGSRKPDSLIPARPGRQTSRLPVPYVPSYCPSPVPPSPLTERSRQYVYTPISTWPQKKDCSQQAENAHDIMNLGCDVPTQFGVDFQGFADERSILYLVRPSGAEEGAHGKIVCISFDGDASVPHWYVPPAGKKSQPVADKAKGKQSVSFEEFMTPEAEPSAYVTIWEEDIPDAHDLNLDQIWDEWTSKSAQKCVV</sequence>
<protein>
    <recommendedName>
        <fullName evidence="1">F-box domain-containing protein</fullName>
    </recommendedName>
</protein>
<evidence type="ECO:0000313" key="3">
    <source>
        <dbReference type="Proteomes" id="UP000447873"/>
    </source>
</evidence>
<evidence type="ECO:0000313" key="2">
    <source>
        <dbReference type="EMBL" id="KAE9982481.1"/>
    </source>
</evidence>
<name>A0A8H3Z7M1_VENIN</name>
<organism evidence="2 3">
    <name type="scientific">Venturia inaequalis</name>
    <name type="common">Apple scab fungus</name>
    <dbReference type="NCBI Taxonomy" id="5025"/>
    <lineage>
        <taxon>Eukaryota</taxon>
        <taxon>Fungi</taxon>
        <taxon>Dikarya</taxon>
        <taxon>Ascomycota</taxon>
        <taxon>Pezizomycotina</taxon>
        <taxon>Dothideomycetes</taxon>
        <taxon>Pleosporomycetidae</taxon>
        <taxon>Venturiales</taxon>
        <taxon>Venturiaceae</taxon>
        <taxon>Venturia</taxon>
    </lineage>
</organism>
<accession>A0A8H3Z7M1</accession>
<dbReference type="EMBL" id="WNWS01000075">
    <property type="protein sequence ID" value="KAE9982481.1"/>
    <property type="molecule type" value="Genomic_DNA"/>
</dbReference>
<comment type="caution">
    <text evidence="2">The sequence shown here is derived from an EMBL/GenBank/DDBJ whole genome shotgun (WGS) entry which is preliminary data.</text>
</comment>
<dbReference type="InterPro" id="IPR036047">
    <property type="entry name" value="F-box-like_dom_sf"/>
</dbReference>
<evidence type="ECO:0000259" key="1">
    <source>
        <dbReference type="PROSITE" id="PS50181"/>
    </source>
</evidence>
<dbReference type="InterPro" id="IPR001810">
    <property type="entry name" value="F-box_dom"/>
</dbReference>
<gene>
    <name evidence="2" type="ORF">EG328_010871</name>
</gene>
<dbReference type="SUPFAM" id="SSF81383">
    <property type="entry name" value="F-box domain"/>
    <property type="match status" value="1"/>
</dbReference>
<dbReference type="AlphaFoldDB" id="A0A8H3Z7M1"/>
<feature type="domain" description="F-box" evidence="1">
    <location>
        <begin position="1"/>
        <end position="46"/>
    </location>
</feature>
<reference evidence="2 3" key="1">
    <citation type="submission" date="2018-12" db="EMBL/GenBank/DDBJ databases">
        <title>Venturia inaequalis Genome Resource.</title>
        <authorList>
            <person name="Lichtner F.J."/>
        </authorList>
    </citation>
    <scope>NUCLEOTIDE SEQUENCE [LARGE SCALE GENOMIC DNA]</scope>
    <source>
        <strain evidence="2 3">120213</strain>
    </source>
</reference>